<feature type="domain" description="Transforming acidic coiled-coil-containing protein C-terminal" evidence="8">
    <location>
        <begin position="138"/>
        <end position="176"/>
    </location>
</feature>
<keyword evidence="10" id="KW-1185">Reference proteome</keyword>
<dbReference type="Pfam" id="PF05010">
    <property type="entry name" value="TACC_C"/>
    <property type="match status" value="1"/>
</dbReference>
<dbReference type="GO" id="GO:0021987">
    <property type="term" value="P:cerebral cortex development"/>
    <property type="evidence" value="ECO:0007669"/>
    <property type="project" value="TreeGrafter"/>
</dbReference>
<dbReference type="Gene3D" id="1.20.5.1700">
    <property type="match status" value="1"/>
</dbReference>
<reference evidence="9" key="1">
    <citation type="submission" date="2025-08" db="UniProtKB">
        <authorList>
            <consortium name="Ensembl"/>
        </authorList>
    </citation>
    <scope>IDENTIFICATION</scope>
</reference>
<reference evidence="9" key="2">
    <citation type="submission" date="2025-09" db="UniProtKB">
        <authorList>
            <consortium name="Ensembl"/>
        </authorList>
    </citation>
    <scope>IDENTIFICATION</scope>
</reference>
<evidence type="ECO:0000313" key="9">
    <source>
        <dbReference type="Ensembl" id="ENSOMEP00000025116.1"/>
    </source>
</evidence>
<keyword evidence="6" id="KW-0206">Cytoskeleton</keyword>
<protein>
    <recommendedName>
        <fullName evidence="8">Transforming acidic coiled-coil-containing protein C-terminal domain-containing protein</fullName>
    </recommendedName>
</protein>
<evidence type="ECO:0000256" key="5">
    <source>
        <dbReference type="ARBA" id="ARBA00023054"/>
    </source>
</evidence>
<sequence>MSFSEVNDENCGVIPGGKLNNLNQDIFALDQPTGRPSILRQTENLPNKALPKGVKVCFQTPRRDPVTKRILSPSKCAAMSNVDELNTNFFFTFSTELSPFPDDDMPIQSKGGYQLDYDNLDAMNPFQGSNRILLSPLSALQAQLRREQLKVQSLEKSLDQKEKEAQELTKLCDELISKVQKG</sequence>
<dbReference type="GO" id="GO:0007052">
    <property type="term" value="P:mitotic spindle organization"/>
    <property type="evidence" value="ECO:0007669"/>
    <property type="project" value="InterPro"/>
</dbReference>
<dbReference type="FunFam" id="1.20.5.1700:FF:000001">
    <property type="entry name" value="Transforming acidic coiled-coil-containing protein 1 isoform 2"/>
    <property type="match status" value="1"/>
</dbReference>
<dbReference type="PANTHER" id="PTHR13924">
    <property type="entry name" value="TRANSFORMING ACIDIC COILED-COIL CONTAINING PROTEIN 1/2"/>
    <property type="match status" value="1"/>
</dbReference>
<keyword evidence="4" id="KW-0597">Phosphoprotein</keyword>
<name>A0A3B3D5K2_ORYME</name>
<organism evidence="9 10">
    <name type="scientific">Oryzias melastigma</name>
    <name type="common">Marine medaka</name>
    <dbReference type="NCBI Taxonomy" id="30732"/>
    <lineage>
        <taxon>Eukaryota</taxon>
        <taxon>Metazoa</taxon>
        <taxon>Chordata</taxon>
        <taxon>Craniata</taxon>
        <taxon>Vertebrata</taxon>
        <taxon>Euteleostomi</taxon>
        <taxon>Actinopterygii</taxon>
        <taxon>Neopterygii</taxon>
        <taxon>Teleostei</taxon>
        <taxon>Neoteleostei</taxon>
        <taxon>Acanthomorphata</taxon>
        <taxon>Ovalentaria</taxon>
        <taxon>Atherinomorphae</taxon>
        <taxon>Beloniformes</taxon>
        <taxon>Adrianichthyidae</taxon>
        <taxon>Oryziinae</taxon>
        <taxon>Oryzias</taxon>
    </lineage>
</organism>
<dbReference type="Proteomes" id="UP000261560">
    <property type="component" value="Unplaced"/>
</dbReference>
<evidence type="ECO:0000256" key="2">
    <source>
        <dbReference type="ARBA" id="ARBA00009423"/>
    </source>
</evidence>
<evidence type="ECO:0000256" key="1">
    <source>
        <dbReference type="ARBA" id="ARBA00004245"/>
    </source>
</evidence>
<dbReference type="InterPro" id="IPR007707">
    <property type="entry name" value="TACC_C"/>
</dbReference>
<evidence type="ECO:0000259" key="8">
    <source>
        <dbReference type="Pfam" id="PF05010"/>
    </source>
</evidence>
<dbReference type="Ensembl" id="ENSOMET00000007949.1">
    <property type="protein sequence ID" value="ENSOMEP00000025116.1"/>
    <property type="gene ID" value="ENSOMEG00000006165.1"/>
</dbReference>
<evidence type="ECO:0000256" key="6">
    <source>
        <dbReference type="ARBA" id="ARBA00023212"/>
    </source>
</evidence>
<keyword evidence="3" id="KW-0963">Cytoplasm</keyword>
<dbReference type="GO" id="GO:0005856">
    <property type="term" value="C:cytoskeleton"/>
    <property type="evidence" value="ECO:0007669"/>
    <property type="project" value="UniProtKB-SubCell"/>
</dbReference>
<dbReference type="GO" id="GO:0007097">
    <property type="term" value="P:nuclear migration"/>
    <property type="evidence" value="ECO:0007669"/>
    <property type="project" value="TreeGrafter"/>
</dbReference>
<accession>A0A3B3D5K2</accession>
<comment type="similarity">
    <text evidence="2">Belongs to the TACC family.</text>
</comment>
<evidence type="ECO:0000313" key="10">
    <source>
        <dbReference type="Proteomes" id="UP000261560"/>
    </source>
</evidence>
<feature type="coiled-coil region" evidence="7">
    <location>
        <begin position="137"/>
        <end position="178"/>
    </location>
</feature>
<dbReference type="GeneTree" id="ENSGT00940000158858"/>
<evidence type="ECO:0000256" key="7">
    <source>
        <dbReference type="SAM" id="Coils"/>
    </source>
</evidence>
<dbReference type="GO" id="GO:0005737">
    <property type="term" value="C:cytoplasm"/>
    <property type="evidence" value="ECO:0007669"/>
    <property type="project" value="TreeGrafter"/>
</dbReference>
<evidence type="ECO:0000256" key="4">
    <source>
        <dbReference type="ARBA" id="ARBA00022553"/>
    </source>
</evidence>
<dbReference type="InterPro" id="IPR039915">
    <property type="entry name" value="TACC"/>
</dbReference>
<dbReference type="AlphaFoldDB" id="A0A3B3D5K2"/>
<proteinExistence type="inferred from homology"/>
<comment type="subcellular location">
    <subcellularLocation>
        <location evidence="1">Cytoplasm</location>
        <location evidence="1">Cytoskeleton</location>
    </subcellularLocation>
</comment>
<evidence type="ECO:0000256" key="3">
    <source>
        <dbReference type="ARBA" id="ARBA00022490"/>
    </source>
</evidence>
<keyword evidence="5 7" id="KW-0175">Coiled coil</keyword>
<dbReference type="PANTHER" id="PTHR13924:SF4">
    <property type="entry name" value="TRANSFORMING ACIDIC COILED-COIL-CONTAINING PROTEIN 3"/>
    <property type="match status" value="1"/>
</dbReference>